<organism evidence="1 2">
    <name type="scientific">Zopfia rhizophila CBS 207.26</name>
    <dbReference type="NCBI Taxonomy" id="1314779"/>
    <lineage>
        <taxon>Eukaryota</taxon>
        <taxon>Fungi</taxon>
        <taxon>Dikarya</taxon>
        <taxon>Ascomycota</taxon>
        <taxon>Pezizomycotina</taxon>
        <taxon>Dothideomycetes</taxon>
        <taxon>Dothideomycetes incertae sedis</taxon>
        <taxon>Zopfiaceae</taxon>
        <taxon>Zopfia</taxon>
    </lineage>
</organism>
<dbReference type="SUPFAM" id="SSF54616">
    <property type="entry name" value="DNA-binding domain of Mlu1-box binding protein MBP1"/>
    <property type="match status" value="1"/>
</dbReference>
<dbReference type="InterPro" id="IPR036887">
    <property type="entry name" value="HTH_APSES_sf"/>
</dbReference>
<dbReference type="GO" id="GO:0003677">
    <property type="term" value="F:DNA binding"/>
    <property type="evidence" value="ECO:0007669"/>
    <property type="project" value="InterPro"/>
</dbReference>
<dbReference type="Proteomes" id="UP000800200">
    <property type="component" value="Unassembled WGS sequence"/>
</dbReference>
<keyword evidence="2" id="KW-1185">Reference proteome</keyword>
<proteinExistence type="predicted"/>
<protein>
    <submittedName>
        <fullName evidence="1">Uncharacterized protein</fullName>
    </submittedName>
</protein>
<name>A0A6A6DPI8_9PEZI</name>
<dbReference type="Gene3D" id="3.10.260.10">
    <property type="entry name" value="Transcription regulator HTH, APSES-type DNA-binding domain"/>
    <property type="match status" value="1"/>
</dbReference>
<reference evidence="1" key="1">
    <citation type="journal article" date="2020" name="Stud. Mycol.">
        <title>101 Dothideomycetes genomes: a test case for predicting lifestyles and emergence of pathogens.</title>
        <authorList>
            <person name="Haridas S."/>
            <person name="Albert R."/>
            <person name="Binder M."/>
            <person name="Bloem J."/>
            <person name="Labutti K."/>
            <person name="Salamov A."/>
            <person name="Andreopoulos B."/>
            <person name="Baker S."/>
            <person name="Barry K."/>
            <person name="Bills G."/>
            <person name="Bluhm B."/>
            <person name="Cannon C."/>
            <person name="Castanera R."/>
            <person name="Culley D."/>
            <person name="Daum C."/>
            <person name="Ezra D."/>
            <person name="Gonzalez J."/>
            <person name="Henrissat B."/>
            <person name="Kuo A."/>
            <person name="Liang C."/>
            <person name="Lipzen A."/>
            <person name="Lutzoni F."/>
            <person name="Magnuson J."/>
            <person name="Mondo S."/>
            <person name="Nolan M."/>
            <person name="Ohm R."/>
            <person name="Pangilinan J."/>
            <person name="Park H.-J."/>
            <person name="Ramirez L."/>
            <person name="Alfaro M."/>
            <person name="Sun H."/>
            <person name="Tritt A."/>
            <person name="Yoshinaga Y."/>
            <person name="Zwiers L.-H."/>
            <person name="Turgeon B."/>
            <person name="Goodwin S."/>
            <person name="Spatafora J."/>
            <person name="Crous P."/>
            <person name="Grigoriev I."/>
        </authorList>
    </citation>
    <scope>NUCLEOTIDE SEQUENCE</scope>
    <source>
        <strain evidence="1">CBS 207.26</strain>
    </source>
</reference>
<gene>
    <name evidence="1" type="ORF">K469DRAFT_713537</name>
</gene>
<dbReference type="AlphaFoldDB" id="A0A6A6DPI8"/>
<evidence type="ECO:0000313" key="1">
    <source>
        <dbReference type="EMBL" id="KAF2181487.1"/>
    </source>
</evidence>
<accession>A0A6A6DPI8</accession>
<evidence type="ECO:0000313" key="2">
    <source>
        <dbReference type="Proteomes" id="UP000800200"/>
    </source>
</evidence>
<sequence>MDHLPGRGVQQESGPSLCGRSQLLKRQRMARSHIVASNLQEEPPGYITMNVEGRAVQMRKSDCWLNATQILLLAGKNVNDLRSIYDTLRRYARWQLRQDTIEGILHNQFWVCYHVGRRLSEVLDVSNALGPLLEYGRKTAAPLNEKDDKLDPISRYFEKILSINARKGILSIRLQDLWVNADHICREAEIDWSSFKGREEYKADHYGYVMSGPRAFWGHYTNPSNALRLCVMLHLEQLELLLRATLEKHGYQYEGASKAVPHTNVPAICEKEPAIELDVQDPLSWVWPDYENAETVTAPLPNLGSPTVNGSRHQNFEDGPTAAKSPPYIPEWDGLFLPPFRLWESERKSVS</sequence>
<dbReference type="EMBL" id="ML994652">
    <property type="protein sequence ID" value="KAF2181487.1"/>
    <property type="molecule type" value="Genomic_DNA"/>
</dbReference>